<sequence>MDVFYAYTYGTAGWMAIQAMPLIISPTVIIMLLSPEVREPSRTSSSSPTRQ</sequence>
<accession>A0A9N9PN31</accession>
<dbReference type="EMBL" id="CAJVRL010000098">
    <property type="protein sequence ID" value="CAG8960334.1"/>
    <property type="molecule type" value="Genomic_DNA"/>
</dbReference>
<evidence type="ECO:0000256" key="1">
    <source>
        <dbReference type="SAM" id="Phobius"/>
    </source>
</evidence>
<evidence type="ECO:0000313" key="2">
    <source>
        <dbReference type="EMBL" id="CAG8960334.1"/>
    </source>
</evidence>
<protein>
    <submittedName>
        <fullName evidence="2">Uncharacterized protein</fullName>
    </submittedName>
</protein>
<organism evidence="2 3">
    <name type="scientific">Hymenoscyphus fraxineus</name>
    <dbReference type="NCBI Taxonomy" id="746836"/>
    <lineage>
        <taxon>Eukaryota</taxon>
        <taxon>Fungi</taxon>
        <taxon>Dikarya</taxon>
        <taxon>Ascomycota</taxon>
        <taxon>Pezizomycotina</taxon>
        <taxon>Leotiomycetes</taxon>
        <taxon>Helotiales</taxon>
        <taxon>Helotiaceae</taxon>
        <taxon>Hymenoscyphus</taxon>
    </lineage>
</organism>
<evidence type="ECO:0000313" key="3">
    <source>
        <dbReference type="Proteomes" id="UP000696280"/>
    </source>
</evidence>
<feature type="transmembrane region" description="Helical" evidence="1">
    <location>
        <begin position="12"/>
        <end position="33"/>
    </location>
</feature>
<dbReference type="Proteomes" id="UP000696280">
    <property type="component" value="Unassembled WGS sequence"/>
</dbReference>
<keyword evidence="1" id="KW-0812">Transmembrane</keyword>
<gene>
    <name evidence="2" type="ORF">HYFRA_00012408</name>
</gene>
<keyword evidence="1" id="KW-1133">Transmembrane helix</keyword>
<keyword evidence="1" id="KW-0472">Membrane</keyword>
<dbReference type="AlphaFoldDB" id="A0A9N9PN31"/>
<keyword evidence="3" id="KW-1185">Reference proteome</keyword>
<proteinExistence type="predicted"/>
<reference evidence="2" key="1">
    <citation type="submission" date="2021-07" db="EMBL/GenBank/DDBJ databases">
        <authorList>
            <person name="Durling M."/>
        </authorList>
    </citation>
    <scope>NUCLEOTIDE SEQUENCE</scope>
</reference>
<name>A0A9N9PN31_9HELO</name>
<dbReference type="OrthoDB" id="2550114at2759"/>
<comment type="caution">
    <text evidence="2">The sequence shown here is derived from an EMBL/GenBank/DDBJ whole genome shotgun (WGS) entry which is preliminary data.</text>
</comment>